<dbReference type="InterPro" id="IPR010378">
    <property type="entry name" value="TRAPPC13"/>
</dbReference>
<dbReference type="PANTHER" id="PTHR13134">
    <property type="entry name" value="TRAFFICKING PROTEIN PARTICLE COMPLEX SUBUNIT 13"/>
    <property type="match status" value="1"/>
</dbReference>
<dbReference type="InterPro" id="IPR055427">
    <property type="entry name" value="TRAPPC13_N"/>
</dbReference>
<accession>A0A7R9KS03</accession>
<dbReference type="Pfam" id="PF23647">
    <property type="entry name" value="TRAPPC13_M"/>
    <property type="match status" value="1"/>
</dbReference>
<evidence type="ECO:0000313" key="4">
    <source>
        <dbReference type="Proteomes" id="UP000759131"/>
    </source>
</evidence>
<dbReference type="OrthoDB" id="10250284at2759"/>
<organism evidence="3">
    <name type="scientific">Medioppia subpectinata</name>
    <dbReference type="NCBI Taxonomy" id="1979941"/>
    <lineage>
        <taxon>Eukaryota</taxon>
        <taxon>Metazoa</taxon>
        <taxon>Ecdysozoa</taxon>
        <taxon>Arthropoda</taxon>
        <taxon>Chelicerata</taxon>
        <taxon>Arachnida</taxon>
        <taxon>Acari</taxon>
        <taxon>Acariformes</taxon>
        <taxon>Sarcoptiformes</taxon>
        <taxon>Oribatida</taxon>
        <taxon>Brachypylina</taxon>
        <taxon>Oppioidea</taxon>
        <taxon>Oppiidae</taxon>
        <taxon>Medioppia</taxon>
    </lineage>
</organism>
<proteinExistence type="predicted"/>
<gene>
    <name evidence="3" type="ORF">OSB1V03_LOCUS8761</name>
</gene>
<reference evidence="3" key="1">
    <citation type="submission" date="2020-11" db="EMBL/GenBank/DDBJ databases">
        <authorList>
            <person name="Tran Van P."/>
        </authorList>
    </citation>
    <scope>NUCLEOTIDE SEQUENCE</scope>
</reference>
<evidence type="ECO:0000259" key="2">
    <source>
        <dbReference type="Pfam" id="PF23647"/>
    </source>
</evidence>
<name>A0A7R9KS03_9ACAR</name>
<feature type="non-terminal residue" evidence="3">
    <location>
        <position position="1"/>
    </location>
</feature>
<sequence>MDIKPENMLSLKVGRVVSKQTPIKHFIALEEYNAFIGTDDTLETLNLSPSLAQEWRLLPQNFGNVYLGETFAFVINCTNDSVKEMVTDVVVRIDLQVGNKAAILGEMKASVLDAKQSLNDIMKHEVKDLGPHVLICTIGFFMNSTERQNYRKFFKFQVLKPLDVKTKFYNAESDEVYLEALLQNLTTTPMCLERVMLEPSPYFDVKPMNTIVTEEGSERWVFGKVNRFNSQECRQYLFCL</sequence>
<dbReference type="Proteomes" id="UP000759131">
    <property type="component" value="Unassembled WGS sequence"/>
</dbReference>
<dbReference type="EMBL" id="OC860182">
    <property type="protein sequence ID" value="CAD7628339.1"/>
    <property type="molecule type" value="Genomic_DNA"/>
</dbReference>
<protein>
    <submittedName>
        <fullName evidence="3">Uncharacterized protein</fullName>
    </submittedName>
</protein>
<feature type="domain" description="Trafficking protein particle complex subunit 13 N-terminal" evidence="1">
    <location>
        <begin position="9"/>
        <end position="158"/>
    </location>
</feature>
<dbReference type="PANTHER" id="PTHR13134:SF3">
    <property type="entry name" value="TRAFFICKING PROTEIN PARTICLE COMPLEX SUBUNIT 13"/>
    <property type="match status" value="1"/>
</dbReference>
<evidence type="ECO:0000313" key="3">
    <source>
        <dbReference type="EMBL" id="CAD7628339.1"/>
    </source>
</evidence>
<dbReference type="Pfam" id="PF06159">
    <property type="entry name" value="TRAPPC13_N"/>
    <property type="match status" value="1"/>
</dbReference>
<feature type="domain" description="Trafficking protein particle complex subunit 13 middle" evidence="2">
    <location>
        <begin position="162"/>
        <end position="240"/>
    </location>
</feature>
<dbReference type="EMBL" id="CAJPIZ010005607">
    <property type="protein sequence ID" value="CAG2108769.1"/>
    <property type="molecule type" value="Genomic_DNA"/>
</dbReference>
<dbReference type="GO" id="GO:1990072">
    <property type="term" value="C:TRAPPIII protein complex"/>
    <property type="evidence" value="ECO:0007669"/>
    <property type="project" value="TreeGrafter"/>
</dbReference>
<keyword evidence="4" id="KW-1185">Reference proteome</keyword>
<dbReference type="InterPro" id="IPR055429">
    <property type="entry name" value="TRAPPC13_M"/>
</dbReference>
<dbReference type="AlphaFoldDB" id="A0A7R9KS03"/>
<evidence type="ECO:0000259" key="1">
    <source>
        <dbReference type="Pfam" id="PF06159"/>
    </source>
</evidence>